<comment type="caution">
    <text evidence="9">The sequence shown here is derived from an EMBL/GenBank/DDBJ whole genome shotgun (WGS) entry which is preliminary data.</text>
</comment>
<dbReference type="AlphaFoldDB" id="A0A9D1DP85"/>
<evidence type="ECO:0000256" key="6">
    <source>
        <dbReference type="ARBA" id="ARBA00022982"/>
    </source>
</evidence>
<dbReference type="SUPFAM" id="SSF52218">
    <property type="entry name" value="Flavoproteins"/>
    <property type="match status" value="1"/>
</dbReference>
<dbReference type="EMBL" id="DVHF01000032">
    <property type="protein sequence ID" value="HIR56490.1"/>
    <property type="molecule type" value="Genomic_DNA"/>
</dbReference>
<evidence type="ECO:0000313" key="10">
    <source>
        <dbReference type="Proteomes" id="UP000886785"/>
    </source>
</evidence>
<proteinExistence type="inferred from homology"/>
<comment type="function">
    <text evidence="7">Low-potential electron donor to a number of redox enzymes.</text>
</comment>
<evidence type="ECO:0000313" key="9">
    <source>
        <dbReference type="EMBL" id="HIR56490.1"/>
    </source>
</evidence>
<dbReference type="PROSITE" id="PS00201">
    <property type="entry name" value="FLAVODOXIN"/>
    <property type="match status" value="1"/>
</dbReference>
<evidence type="ECO:0000256" key="2">
    <source>
        <dbReference type="ARBA" id="ARBA00005267"/>
    </source>
</evidence>
<gene>
    <name evidence="9" type="ORF">IAA54_02395</name>
</gene>
<organism evidence="9 10">
    <name type="scientific">Candidatus Gallacutalibacter pullicola</name>
    <dbReference type="NCBI Taxonomy" id="2840830"/>
    <lineage>
        <taxon>Bacteria</taxon>
        <taxon>Bacillati</taxon>
        <taxon>Bacillota</taxon>
        <taxon>Clostridia</taxon>
        <taxon>Eubacteriales</taxon>
        <taxon>Candidatus Gallacutalibacter</taxon>
    </lineage>
</organism>
<dbReference type="InterPro" id="IPR008254">
    <property type="entry name" value="Flavodoxin/NO_synth"/>
</dbReference>
<dbReference type="Gene3D" id="3.40.50.360">
    <property type="match status" value="1"/>
</dbReference>
<protein>
    <recommendedName>
        <fullName evidence="7">Flavodoxin</fullName>
    </recommendedName>
</protein>
<reference evidence="9" key="2">
    <citation type="journal article" date="2021" name="PeerJ">
        <title>Extensive microbial diversity within the chicken gut microbiome revealed by metagenomics and culture.</title>
        <authorList>
            <person name="Gilroy R."/>
            <person name="Ravi A."/>
            <person name="Getino M."/>
            <person name="Pursley I."/>
            <person name="Horton D.L."/>
            <person name="Alikhan N.F."/>
            <person name="Baker D."/>
            <person name="Gharbi K."/>
            <person name="Hall N."/>
            <person name="Watson M."/>
            <person name="Adriaenssens E.M."/>
            <person name="Foster-Nyarko E."/>
            <person name="Jarju S."/>
            <person name="Secka A."/>
            <person name="Antonio M."/>
            <person name="Oren A."/>
            <person name="Chaudhuri R.R."/>
            <person name="La Ragione R."/>
            <person name="Hildebrand F."/>
            <person name="Pallen M.J."/>
        </authorList>
    </citation>
    <scope>NUCLEOTIDE SEQUENCE</scope>
    <source>
        <strain evidence="9">ChiSjej1B19-7085</strain>
    </source>
</reference>
<sequence>MDKAAIIYWSGTGHTEAMANAVAEGMASAGVQADVFSVSDFTGSLDDYSKVAFGCPAMGDEVLEESEFEPFFSGVEDSLSDKTVTLFGSYDWGDGQWMRDWQERVKPKCKFLYGDGLIVNNEPDDEGLQQCRELGKAFAELA</sequence>
<dbReference type="PROSITE" id="PS50902">
    <property type="entry name" value="FLAVODOXIN_LIKE"/>
    <property type="match status" value="1"/>
</dbReference>
<dbReference type="InterPro" id="IPR010087">
    <property type="entry name" value="Flav_short"/>
</dbReference>
<dbReference type="InterPro" id="IPR029039">
    <property type="entry name" value="Flavoprotein-like_sf"/>
</dbReference>
<dbReference type="GO" id="GO:0009055">
    <property type="term" value="F:electron transfer activity"/>
    <property type="evidence" value="ECO:0007669"/>
    <property type="project" value="UniProtKB-UniRule"/>
</dbReference>
<dbReference type="GO" id="GO:0010181">
    <property type="term" value="F:FMN binding"/>
    <property type="evidence" value="ECO:0007669"/>
    <property type="project" value="UniProtKB-UniRule"/>
</dbReference>
<dbReference type="InterPro" id="IPR001226">
    <property type="entry name" value="Flavodoxin_CS"/>
</dbReference>
<reference evidence="9" key="1">
    <citation type="submission" date="2020-10" db="EMBL/GenBank/DDBJ databases">
        <authorList>
            <person name="Gilroy R."/>
        </authorList>
    </citation>
    <scope>NUCLEOTIDE SEQUENCE</scope>
    <source>
        <strain evidence="9">ChiSjej1B19-7085</strain>
    </source>
</reference>
<evidence type="ECO:0000256" key="7">
    <source>
        <dbReference type="RuleBase" id="RU367037"/>
    </source>
</evidence>
<evidence type="ECO:0000256" key="5">
    <source>
        <dbReference type="ARBA" id="ARBA00022643"/>
    </source>
</evidence>
<keyword evidence="3 7" id="KW-0813">Transport</keyword>
<dbReference type="GO" id="GO:0016651">
    <property type="term" value="F:oxidoreductase activity, acting on NAD(P)H"/>
    <property type="evidence" value="ECO:0007669"/>
    <property type="project" value="UniProtKB-ARBA"/>
</dbReference>
<name>A0A9D1DP85_9FIRM</name>
<dbReference type="PANTHER" id="PTHR43717:SF1">
    <property type="entry name" value="ANAEROBIC NITRIC OXIDE REDUCTASE FLAVORUBREDOXIN"/>
    <property type="match status" value="1"/>
</dbReference>
<accession>A0A9D1DP85</accession>
<comment type="cofactor">
    <cofactor evidence="1 7">
        <name>FMN</name>
        <dbReference type="ChEBI" id="CHEBI:58210"/>
    </cofactor>
</comment>
<dbReference type="PANTHER" id="PTHR43717">
    <property type="entry name" value="ANAEROBIC NITRIC OXIDE REDUCTASE FLAVORUBREDOXIN"/>
    <property type="match status" value="1"/>
</dbReference>
<dbReference type="Proteomes" id="UP000886785">
    <property type="component" value="Unassembled WGS sequence"/>
</dbReference>
<dbReference type="NCBIfam" id="TIGR01753">
    <property type="entry name" value="flav_short"/>
    <property type="match status" value="1"/>
</dbReference>
<keyword evidence="5 7" id="KW-0288">FMN</keyword>
<comment type="similarity">
    <text evidence="2 7">Belongs to the flavodoxin family.</text>
</comment>
<dbReference type="Pfam" id="PF00258">
    <property type="entry name" value="Flavodoxin_1"/>
    <property type="match status" value="1"/>
</dbReference>
<feature type="domain" description="Flavodoxin-like" evidence="8">
    <location>
        <begin position="4"/>
        <end position="139"/>
    </location>
</feature>
<keyword evidence="6 7" id="KW-0249">Electron transport</keyword>
<keyword evidence="4 7" id="KW-0285">Flavoprotein</keyword>
<evidence type="ECO:0000259" key="8">
    <source>
        <dbReference type="PROSITE" id="PS50902"/>
    </source>
</evidence>
<evidence type="ECO:0000256" key="4">
    <source>
        <dbReference type="ARBA" id="ARBA00022630"/>
    </source>
</evidence>
<evidence type="ECO:0000256" key="1">
    <source>
        <dbReference type="ARBA" id="ARBA00001917"/>
    </source>
</evidence>
<evidence type="ECO:0000256" key="3">
    <source>
        <dbReference type="ARBA" id="ARBA00022448"/>
    </source>
</evidence>